<evidence type="ECO:0000313" key="2">
    <source>
        <dbReference type="EMBL" id="GGM83617.1"/>
    </source>
</evidence>
<reference evidence="2" key="2">
    <citation type="submission" date="2020-09" db="EMBL/GenBank/DDBJ databases">
        <authorList>
            <person name="Sun Q."/>
            <person name="Ohkuma M."/>
        </authorList>
    </citation>
    <scope>NUCLEOTIDE SEQUENCE</scope>
    <source>
        <strain evidence="2">JCM 19831</strain>
    </source>
</reference>
<dbReference type="InterPro" id="IPR000600">
    <property type="entry name" value="ROK"/>
</dbReference>
<name>A0A917UFM0_9ACTN</name>
<evidence type="ECO:0000313" key="3">
    <source>
        <dbReference type="Proteomes" id="UP000642070"/>
    </source>
</evidence>
<proteinExistence type="inferred from homology"/>
<protein>
    <submittedName>
        <fullName evidence="2">N-acetylmannosamine kinase</fullName>
    </submittedName>
</protein>
<dbReference type="EMBL" id="BMPI01000093">
    <property type="protein sequence ID" value="GGM83617.1"/>
    <property type="molecule type" value="Genomic_DNA"/>
</dbReference>
<sequence length="321" mass="32835">MPDLAVGGGHDILVAAVDWGGTWIRVAAVSGGRIVRKDRRAKPPSLSEQYGTVAEMVLRTTAHLARPPAAVGVGLAGVVQEGIVGTAVNLGFTDGTDVAAALRPHLPLPTYLLNDAQATALGVAARWPHGTTAVLTMGTGIGGAVIRDGSLDTGLGGAGDFGHMVIDVDGPRCPCGGTGCVEALVSGRGLAETANTLAEDGLSPLLAARAYSGRVLHAGDLQDAAENGDGRAAGVLDRSAVALSAGLRTIVATHDPQRIVLAGATLAPDTYFGRAVRTHWDRTRPRWARTELHHVGDDEDAALLGAASHARDRFTAARSGS</sequence>
<keyword evidence="3" id="KW-1185">Reference proteome</keyword>
<keyword evidence="2" id="KW-0418">Kinase</keyword>
<dbReference type="AlphaFoldDB" id="A0A917UFM0"/>
<comment type="similarity">
    <text evidence="1">Belongs to the ROK (NagC/XylR) family.</text>
</comment>
<comment type="caution">
    <text evidence="2">The sequence shown here is derived from an EMBL/GenBank/DDBJ whole genome shotgun (WGS) entry which is preliminary data.</text>
</comment>
<dbReference type="Pfam" id="PF00480">
    <property type="entry name" value="ROK"/>
    <property type="match status" value="1"/>
</dbReference>
<dbReference type="Gene3D" id="3.30.420.40">
    <property type="match status" value="2"/>
</dbReference>
<dbReference type="RefSeq" id="WP_190257269.1">
    <property type="nucleotide sequence ID" value="NZ_BMPI01000093.1"/>
</dbReference>
<organism evidence="2 3">
    <name type="scientific">Dactylosporangium sucinum</name>
    <dbReference type="NCBI Taxonomy" id="1424081"/>
    <lineage>
        <taxon>Bacteria</taxon>
        <taxon>Bacillati</taxon>
        <taxon>Actinomycetota</taxon>
        <taxon>Actinomycetes</taxon>
        <taxon>Micromonosporales</taxon>
        <taxon>Micromonosporaceae</taxon>
        <taxon>Dactylosporangium</taxon>
    </lineage>
</organism>
<dbReference type="PANTHER" id="PTHR18964:SF149">
    <property type="entry name" value="BIFUNCTIONAL UDP-N-ACETYLGLUCOSAMINE 2-EPIMERASE_N-ACETYLMANNOSAMINE KINASE"/>
    <property type="match status" value="1"/>
</dbReference>
<dbReference type="PROSITE" id="PS01125">
    <property type="entry name" value="ROK"/>
    <property type="match status" value="1"/>
</dbReference>
<accession>A0A917UFM0</accession>
<dbReference type="InterPro" id="IPR043129">
    <property type="entry name" value="ATPase_NBD"/>
</dbReference>
<dbReference type="PANTHER" id="PTHR18964">
    <property type="entry name" value="ROK (REPRESSOR, ORF, KINASE) FAMILY"/>
    <property type="match status" value="1"/>
</dbReference>
<dbReference type="InterPro" id="IPR049874">
    <property type="entry name" value="ROK_cs"/>
</dbReference>
<keyword evidence="2" id="KW-0808">Transferase</keyword>
<reference evidence="2" key="1">
    <citation type="journal article" date="2014" name="Int. J. Syst. Evol. Microbiol.">
        <title>Complete genome sequence of Corynebacterium casei LMG S-19264T (=DSM 44701T), isolated from a smear-ripened cheese.</title>
        <authorList>
            <consortium name="US DOE Joint Genome Institute (JGI-PGF)"/>
            <person name="Walter F."/>
            <person name="Albersmeier A."/>
            <person name="Kalinowski J."/>
            <person name="Ruckert C."/>
        </authorList>
    </citation>
    <scope>NUCLEOTIDE SEQUENCE</scope>
    <source>
        <strain evidence="2">JCM 19831</strain>
    </source>
</reference>
<dbReference type="GO" id="GO:0016301">
    <property type="term" value="F:kinase activity"/>
    <property type="evidence" value="ECO:0007669"/>
    <property type="project" value="UniProtKB-KW"/>
</dbReference>
<dbReference type="SUPFAM" id="SSF53067">
    <property type="entry name" value="Actin-like ATPase domain"/>
    <property type="match status" value="1"/>
</dbReference>
<dbReference type="Proteomes" id="UP000642070">
    <property type="component" value="Unassembled WGS sequence"/>
</dbReference>
<evidence type="ECO:0000256" key="1">
    <source>
        <dbReference type="ARBA" id="ARBA00006479"/>
    </source>
</evidence>
<gene>
    <name evidence="2" type="primary">nanK</name>
    <name evidence="2" type="ORF">GCM10007977_101260</name>
</gene>